<feature type="transmembrane region" description="Helical" evidence="7">
    <location>
        <begin position="417"/>
        <end position="442"/>
    </location>
</feature>
<dbReference type="PANTHER" id="PTHR11706:SF33">
    <property type="entry name" value="NATURAL RESISTANCE-ASSOCIATED MACROPHAGE PROTEIN 2"/>
    <property type="match status" value="1"/>
</dbReference>
<comment type="subcellular location">
    <subcellularLocation>
        <location evidence="1">Membrane</location>
        <topology evidence="1">Multi-pass membrane protein</topology>
    </subcellularLocation>
</comment>
<accession>A0ABW4PYQ1</accession>
<dbReference type="EMBL" id="JBHUFL010000002">
    <property type="protein sequence ID" value="MFD1834910.1"/>
    <property type="molecule type" value="Genomic_DNA"/>
</dbReference>
<evidence type="ECO:0000256" key="3">
    <source>
        <dbReference type="ARBA" id="ARBA00022692"/>
    </source>
</evidence>
<reference evidence="9" key="1">
    <citation type="journal article" date="2019" name="Int. J. Syst. Evol. Microbiol.">
        <title>The Global Catalogue of Microorganisms (GCM) 10K type strain sequencing project: providing services to taxonomists for standard genome sequencing and annotation.</title>
        <authorList>
            <consortium name="The Broad Institute Genomics Platform"/>
            <consortium name="The Broad Institute Genome Sequencing Center for Infectious Disease"/>
            <person name="Wu L."/>
            <person name="Ma J."/>
        </authorList>
    </citation>
    <scope>NUCLEOTIDE SEQUENCE [LARGE SCALE GENOMIC DNA]</scope>
    <source>
        <strain evidence="9">JCM 11650</strain>
    </source>
</reference>
<dbReference type="Proteomes" id="UP001597280">
    <property type="component" value="Unassembled WGS sequence"/>
</dbReference>
<protein>
    <submittedName>
        <fullName evidence="8">Nramp family divalent metal transporter</fullName>
    </submittedName>
</protein>
<feature type="transmembrane region" description="Helical" evidence="7">
    <location>
        <begin position="225"/>
        <end position="245"/>
    </location>
</feature>
<proteinExistence type="predicted"/>
<feature type="transmembrane region" description="Helical" evidence="7">
    <location>
        <begin position="187"/>
        <end position="205"/>
    </location>
</feature>
<evidence type="ECO:0000313" key="9">
    <source>
        <dbReference type="Proteomes" id="UP001597280"/>
    </source>
</evidence>
<feature type="transmembrane region" description="Helical" evidence="7">
    <location>
        <begin position="156"/>
        <end position="175"/>
    </location>
</feature>
<keyword evidence="3 7" id="KW-0812">Transmembrane</keyword>
<evidence type="ECO:0000256" key="6">
    <source>
        <dbReference type="SAM" id="MobiDB-lite"/>
    </source>
</evidence>
<dbReference type="RefSeq" id="WP_343904133.1">
    <property type="nucleotide sequence ID" value="NZ_BAAAIS010000002.1"/>
</dbReference>
<evidence type="ECO:0000256" key="4">
    <source>
        <dbReference type="ARBA" id="ARBA00022989"/>
    </source>
</evidence>
<evidence type="ECO:0000256" key="1">
    <source>
        <dbReference type="ARBA" id="ARBA00004141"/>
    </source>
</evidence>
<feature type="transmembrane region" description="Helical" evidence="7">
    <location>
        <begin position="382"/>
        <end position="405"/>
    </location>
</feature>
<dbReference type="PRINTS" id="PR00447">
    <property type="entry name" value="NATRESASSCMP"/>
</dbReference>
<feature type="transmembrane region" description="Helical" evidence="7">
    <location>
        <begin position="355"/>
        <end position="376"/>
    </location>
</feature>
<evidence type="ECO:0000313" key="8">
    <source>
        <dbReference type="EMBL" id="MFD1834910.1"/>
    </source>
</evidence>
<evidence type="ECO:0000256" key="7">
    <source>
        <dbReference type="SAM" id="Phobius"/>
    </source>
</evidence>
<dbReference type="Pfam" id="PF01566">
    <property type="entry name" value="Nramp"/>
    <property type="match status" value="1"/>
</dbReference>
<comment type="caution">
    <text evidence="8">The sequence shown here is derived from an EMBL/GenBank/DDBJ whole genome shotgun (WGS) entry which is preliminary data.</text>
</comment>
<sequence>MADETRTPAPAAPVERAARPVEPAPATAAVGPADVADGAAAAPRRGHVLRLLGPAFVAAIAYVDPGNIAANITAGARHGYLLLWVLVAANLMAMLVQYLSAKLGAVTGRTLPQLLGASLGRRARLLYFAQAAAMAIATDVAEVVGGAIALHILFDLPLLLGGVIVGLVSLSLLAVQSRRGQRPFEAVVIGLLAVITVGFLAGLVVDPPEPAAVASGLVPRFDGAGTVLLAASMLGATVMPHAIYLHSGLMRDRHGGGGSPQRVGLLLRGARLDVVLSLCVAGLVNIAMLVLAAEALPGIPGTDTIEGAHAAIAAAQGPVIGVLFGIGLLASGLASSSVGAYAGAEIIRGLLKVRVPLMLGRALTLIPALLVLAAGAEPTGALVMSQVVLSLCLPFALIPLVVLTSRRSLLGERANPLPLAIIAWVVVALIVALNVALVVLGAGGA</sequence>
<feature type="region of interest" description="Disordered" evidence="6">
    <location>
        <begin position="1"/>
        <end position="26"/>
    </location>
</feature>
<keyword evidence="2" id="KW-0813">Transport</keyword>
<keyword evidence="4 7" id="KW-1133">Transmembrane helix</keyword>
<evidence type="ECO:0000256" key="2">
    <source>
        <dbReference type="ARBA" id="ARBA00022448"/>
    </source>
</evidence>
<dbReference type="InterPro" id="IPR001046">
    <property type="entry name" value="NRAMP_fam"/>
</dbReference>
<name>A0ABW4PYQ1_9MICO</name>
<feature type="transmembrane region" description="Helical" evidence="7">
    <location>
        <begin position="125"/>
        <end position="150"/>
    </location>
</feature>
<feature type="transmembrane region" description="Helical" evidence="7">
    <location>
        <begin position="274"/>
        <end position="299"/>
    </location>
</feature>
<feature type="compositionally biased region" description="Low complexity" evidence="6">
    <location>
        <begin position="7"/>
        <end position="26"/>
    </location>
</feature>
<evidence type="ECO:0000256" key="5">
    <source>
        <dbReference type="ARBA" id="ARBA00023136"/>
    </source>
</evidence>
<gene>
    <name evidence="8" type="ORF">ACFSDA_07450</name>
</gene>
<feature type="transmembrane region" description="Helical" evidence="7">
    <location>
        <begin position="319"/>
        <end position="343"/>
    </location>
</feature>
<feature type="transmembrane region" description="Helical" evidence="7">
    <location>
        <begin position="81"/>
        <end position="104"/>
    </location>
</feature>
<keyword evidence="9" id="KW-1185">Reference proteome</keyword>
<dbReference type="PANTHER" id="PTHR11706">
    <property type="entry name" value="SOLUTE CARRIER PROTEIN FAMILY 11 MEMBER"/>
    <property type="match status" value="1"/>
</dbReference>
<dbReference type="NCBIfam" id="NF037982">
    <property type="entry name" value="Nramp_1"/>
    <property type="match status" value="1"/>
</dbReference>
<organism evidence="8 9">
    <name type="scientific">Brachybacterium rhamnosum</name>
    <dbReference type="NCBI Taxonomy" id="173361"/>
    <lineage>
        <taxon>Bacteria</taxon>
        <taxon>Bacillati</taxon>
        <taxon>Actinomycetota</taxon>
        <taxon>Actinomycetes</taxon>
        <taxon>Micrococcales</taxon>
        <taxon>Dermabacteraceae</taxon>
        <taxon>Brachybacterium</taxon>
    </lineage>
</organism>
<keyword evidence="5 7" id="KW-0472">Membrane</keyword>